<name>A0A382H9R4_9ZZZZ</name>
<protein>
    <submittedName>
        <fullName evidence="1">Uncharacterized protein</fullName>
    </submittedName>
</protein>
<organism evidence="1">
    <name type="scientific">marine metagenome</name>
    <dbReference type="NCBI Taxonomy" id="408172"/>
    <lineage>
        <taxon>unclassified sequences</taxon>
        <taxon>metagenomes</taxon>
        <taxon>ecological metagenomes</taxon>
    </lineage>
</organism>
<dbReference type="EMBL" id="UINC01059991">
    <property type="protein sequence ID" value="SVB84020.1"/>
    <property type="molecule type" value="Genomic_DNA"/>
</dbReference>
<reference evidence="1" key="1">
    <citation type="submission" date="2018-05" db="EMBL/GenBank/DDBJ databases">
        <authorList>
            <person name="Lanie J.A."/>
            <person name="Ng W.-L."/>
            <person name="Kazmierczak K.M."/>
            <person name="Andrzejewski T.M."/>
            <person name="Davidsen T.M."/>
            <person name="Wayne K.J."/>
            <person name="Tettelin H."/>
            <person name="Glass J.I."/>
            <person name="Rusch D."/>
            <person name="Podicherti R."/>
            <person name="Tsui H.-C.T."/>
            <person name="Winkler M.E."/>
        </authorList>
    </citation>
    <scope>NUCLEOTIDE SEQUENCE</scope>
</reference>
<evidence type="ECO:0000313" key="1">
    <source>
        <dbReference type="EMBL" id="SVB84020.1"/>
    </source>
</evidence>
<accession>A0A382H9R4</accession>
<proteinExistence type="predicted"/>
<dbReference type="AlphaFoldDB" id="A0A382H9R4"/>
<gene>
    <name evidence="1" type="ORF">METZ01_LOCUS236874</name>
</gene>
<sequence>MTNELRFDRKLLEEAIEFAGPEGEGAHRLVYHFLCMLRQAGWNWRNEYLVILYDHESEPDYDEEYATYLDRMASGLPASWPPHSVDDITEEE</sequence>